<reference evidence="1" key="1">
    <citation type="submission" date="2009-12" db="EMBL/GenBank/DDBJ databases">
        <authorList>
            <person name="Weinstock G."/>
            <person name="Sodergren E."/>
            <person name="Clifton S."/>
            <person name="Fulton L."/>
            <person name="Fulton B."/>
            <person name="Courtney L."/>
            <person name="Fronick C."/>
            <person name="Harrison M."/>
            <person name="Strong C."/>
            <person name="Farmer C."/>
            <person name="Delahaunty K."/>
            <person name="Markovic C."/>
            <person name="Hall O."/>
            <person name="Minx P."/>
            <person name="Tomlinson C."/>
            <person name="Mitreva M."/>
            <person name="Nelson J."/>
            <person name="Hou S."/>
            <person name="Wollam A."/>
            <person name="Pepin K.H."/>
            <person name="Johnson M."/>
            <person name="Bhonagiri V."/>
            <person name="Nash W.E."/>
            <person name="Warren W."/>
            <person name="Chinwalla A."/>
            <person name="Mardis E.R."/>
            <person name="Wilson R.K."/>
        </authorList>
    </citation>
    <scope>NUCLEOTIDE SEQUENCE [LARGE SCALE GENOMIC DNA]</scope>
    <source>
        <strain evidence="1">DSM 4541</strain>
    </source>
</reference>
<evidence type="ECO:0000313" key="2">
    <source>
        <dbReference type="Proteomes" id="UP000005512"/>
    </source>
</evidence>
<dbReference type="Proteomes" id="UP000005512">
    <property type="component" value="Unassembled WGS sequence"/>
</dbReference>
<dbReference type="STRING" id="500637.PROVRUST_06163"/>
<organism evidence="1 2">
    <name type="scientific">Providencia rustigianii DSM 4541</name>
    <dbReference type="NCBI Taxonomy" id="500637"/>
    <lineage>
        <taxon>Bacteria</taxon>
        <taxon>Pseudomonadati</taxon>
        <taxon>Pseudomonadota</taxon>
        <taxon>Gammaproteobacteria</taxon>
        <taxon>Enterobacterales</taxon>
        <taxon>Morganellaceae</taxon>
        <taxon>Providencia</taxon>
    </lineage>
</organism>
<accession>D1P1U0</accession>
<evidence type="ECO:0000313" key="1">
    <source>
        <dbReference type="EMBL" id="EFB72561.1"/>
    </source>
</evidence>
<dbReference type="EMBL" id="ABXV02000022">
    <property type="protein sequence ID" value="EFB72561.1"/>
    <property type="molecule type" value="Genomic_DNA"/>
</dbReference>
<gene>
    <name evidence="1" type="ORF">PROVRUST_06163</name>
</gene>
<protein>
    <submittedName>
        <fullName evidence="1">Uncharacterized protein</fullName>
    </submittedName>
</protein>
<name>D1P1U0_9GAMM</name>
<dbReference type="HOGENOM" id="CLU_3172055_0_0_6"/>
<dbReference type="AlphaFoldDB" id="D1P1U0"/>
<keyword evidence="2" id="KW-1185">Reference proteome</keyword>
<proteinExistence type="predicted"/>
<sequence length="47" mass="5959">MGSQDYREVSDKNRPQMHFFYIRIDNQRYMLIKRPNLRCFYRTDKNL</sequence>
<comment type="caution">
    <text evidence="1">The sequence shown here is derived from an EMBL/GenBank/DDBJ whole genome shotgun (WGS) entry which is preliminary data.</text>
</comment>